<dbReference type="InterPro" id="IPR046336">
    <property type="entry name" value="Lon_prtase_N_sf"/>
</dbReference>
<dbReference type="SUPFAM" id="SSF88697">
    <property type="entry name" value="PUA domain-like"/>
    <property type="match status" value="1"/>
</dbReference>
<feature type="compositionally biased region" description="Low complexity" evidence="1">
    <location>
        <begin position="112"/>
        <end position="135"/>
    </location>
</feature>
<protein>
    <recommendedName>
        <fullName evidence="2">Lon N-terminal domain-containing protein</fullName>
    </recommendedName>
</protein>
<dbReference type="Pfam" id="PF02190">
    <property type="entry name" value="LON_substr_bdg"/>
    <property type="match status" value="1"/>
</dbReference>
<dbReference type="Proteomes" id="UP001205105">
    <property type="component" value="Unassembled WGS sequence"/>
</dbReference>
<sequence>MFERLFRTPRPWRYGSLYLPEGSKNLDNPEFALEPGTKAPLAGTLMEVLQAVRFADGRLLVLAVGVGRFRVDQATQSSPYWRADVELLVDSEEQQQFEPLTLQVLESVQGGLVEGSSSGSGSSSSDPGTQSSSTRGGNGNGSSSGSGGIPLAALMTAVPVAARAAAAASSSAWVDYELADAREESATGEERGLPAVIDGSKPAEAQRMGRRLAAIAGNEVLPMPFFDQLQSAAQAAAAPGIREVIPSSTDPASLVQSALDAQRPVLRQTAASAYSLATSAAASAIQRLTEAGSSGSSEGGGKGGLLSLEAAATVAAARLNTAAERGVQVEPAEEVLGEDALESEPDSVAVALRLETAVWVELDAISALANKLRERELPLAAGIQSLRPMTGPSSSSSSSSSSGGGGGSSLEAAAGSAAAAGAVLQAGAHPDWPALRRLQHLSYAVTSQLANISASEGRQAFVEAPSICARLRLGLAALRKHRQVLAAVVAVEGL</sequence>
<keyword evidence="4" id="KW-1185">Reference proteome</keyword>
<evidence type="ECO:0000259" key="2">
    <source>
        <dbReference type="Pfam" id="PF02190"/>
    </source>
</evidence>
<feature type="region of interest" description="Disordered" evidence="1">
    <location>
        <begin position="112"/>
        <end position="145"/>
    </location>
</feature>
<dbReference type="InterPro" id="IPR003111">
    <property type="entry name" value="Lon_prtase_N"/>
</dbReference>
<dbReference type="AlphaFoldDB" id="A0AAD5GZ47"/>
<dbReference type="Gene3D" id="2.30.130.40">
    <property type="entry name" value="LON domain-like"/>
    <property type="match status" value="1"/>
</dbReference>
<feature type="compositionally biased region" description="Low complexity" evidence="1">
    <location>
        <begin position="391"/>
        <end position="401"/>
    </location>
</feature>
<comment type="caution">
    <text evidence="3">The sequence shown here is derived from an EMBL/GenBank/DDBJ whole genome shotgun (WGS) entry which is preliminary data.</text>
</comment>
<dbReference type="InterPro" id="IPR015947">
    <property type="entry name" value="PUA-like_sf"/>
</dbReference>
<reference evidence="3" key="1">
    <citation type="submission" date="2020-11" db="EMBL/GenBank/DDBJ databases">
        <title>Chlorella ohadii genome sequencing and assembly.</title>
        <authorList>
            <person name="Murik O."/>
            <person name="Treves H."/>
            <person name="Kedem I."/>
            <person name="Shotland Y."/>
            <person name="Kaplan A."/>
        </authorList>
    </citation>
    <scope>NUCLEOTIDE SEQUENCE</scope>
    <source>
        <strain evidence="3">1</strain>
    </source>
</reference>
<organism evidence="3 4">
    <name type="scientific">Chlorella ohadii</name>
    <dbReference type="NCBI Taxonomy" id="2649997"/>
    <lineage>
        <taxon>Eukaryota</taxon>
        <taxon>Viridiplantae</taxon>
        <taxon>Chlorophyta</taxon>
        <taxon>core chlorophytes</taxon>
        <taxon>Trebouxiophyceae</taxon>
        <taxon>Chlorellales</taxon>
        <taxon>Chlorellaceae</taxon>
        <taxon>Chlorella clade</taxon>
        <taxon>Chlorella</taxon>
    </lineage>
</organism>
<evidence type="ECO:0000313" key="3">
    <source>
        <dbReference type="EMBL" id="KAI7838056.1"/>
    </source>
</evidence>
<evidence type="ECO:0000313" key="4">
    <source>
        <dbReference type="Proteomes" id="UP001205105"/>
    </source>
</evidence>
<feature type="region of interest" description="Disordered" evidence="1">
    <location>
        <begin position="383"/>
        <end position="411"/>
    </location>
</feature>
<feature type="domain" description="Lon N-terminal" evidence="2">
    <location>
        <begin position="43"/>
        <end position="109"/>
    </location>
</feature>
<dbReference type="PANTHER" id="PTHR46732">
    <property type="entry name" value="ATP-DEPENDENT PROTEASE LA (LON) DOMAIN PROTEIN"/>
    <property type="match status" value="1"/>
</dbReference>
<evidence type="ECO:0000256" key="1">
    <source>
        <dbReference type="SAM" id="MobiDB-lite"/>
    </source>
</evidence>
<gene>
    <name evidence="3" type="ORF">COHA_008139</name>
</gene>
<dbReference type="EMBL" id="JADXDR010000137">
    <property type="protein sequence ID" value="KAI7838056.1"/>
    <property type="molecule type" value="Genomic_DNA"/>
</dbReference>
<name>A0AAD5GZ47_9CHLO</name>
<accession>A0AAD5GZ47</accession>
<dbReference type="PANTHER" id="PTHR46732:SF8">
    <property type="entry name" value="ATP-DEPENDENT PROTEASE LA (LON) DOMAIN PROTEIN"/>
    <property type="match status" value="1"/>
</dbReference>
<proteinExistence type="predicted"/>
<feature type="compositionally biased region" description="Gly residues" evidence="1">
    <location>
        <begin position="136"/>
        <end position="145"/>
    </location>
</feature>